<keyword evidence="2" id="KW-1185">Reference proteome</keyword>
<evidence type="ECO:0000313" key="1">
    <source>
        <dbReference type="EMBL" id="VEP17872.1"/>
    </source>
</evidence>
<accession>A0A563W2F2</accession>
<evidence type="ECO:0000313" key="2">
    <source>
        <dbReference type="Proteomes" id="UP000320055"/>
    </source>
</evidence>
<organism evidence="1 2">
    <name type="scientific">Hyella patelloides LEGE 07179</name>
    <dbReference type="NCBI Taxonomy" id="945734"/>
    <lineage>
        <taxon>Bacteria</taxon>
        <taxon>Bacillati</taxon>
        <taxon>Cyanobacteriota</taxon>
        <taxon>Cyanophyceae</taxon>
        <taxon>Pleurocapsales</taxon>
        <taxon>Hyellaceae</taxon>
        <taxon>Hyella</taxon>
    </lineage>
</organism>
<proteinExistence type="predicted"/>
<dbReference type="AlphaFoldDB" id="A0A563W2F2"/>
<protein>
    <submittedName>
        <fullName evidence="1">Uncharacterized protein</fullName>
    </submittedName>
</protein>
<dbReference type="Proteomes" id="UP000320055">
    <property type="component" value="Unassembled WGS sequence"/>
</dbReference>
<reference evidence="1 2" key="1">
    <citation type="submission" date="2019-01" db="EMBL/GenBank/DDBJ databases">
        <authorList>
            <person name="Brito A."/>
        </authorList>
    </citation>
    <scope>NUCLEOTIDE SEQUENCE [LARGE SCALE GENOMIC DNA]</scope>
    <source>
        <strain evidence="1">1</strain>
    </source>
</reference>
<dbReference type="EMBL" id="CAACVJ010000613">
    <property type="protein sequence ID" value="VEP17872.1"/>
    <property type="molecule type" value="Genomic_DNA"/>
</dbReference>
<sequence length="75" mass="8919">MKKSLLNQVKLLGCDAYQSPNNQWVIELSIDRKKLLLQEQESNQWLLICNENPQMFLKTRQILTYLEKIQENKAI</sequence>
<name>A0A563W2F2_9CYAN</name>
<gene>
    <name evidence="1" type="ORF">H1P_6500007</name>
</gene>
<dbReference type="RefSeq" id="WP_144876290.1">
    <property type="nucleotide sequence ID" value="NZ_LR214382.1"/>
</dbReference>